<reference evidence="3" key="2">
    <citation type="submission" date="2020-04" db="EMBL/GenBank/DDBJ databases">
        <authorList>
            <consortium name="NCBI Genome Project"/>
        </authorList>
    </citation>
    <scope>NUCLEOTIDE SEQUENCE</scope>
    <source>
        <strain evidence="3">CBS 342.82</strain>
    </source>
</reference>
<feature type="compositionally biased region" description="Acidic residues" evidence="1">
    <location>
        <begin position="51"/>
        <end position="65"/>
    </location>
</feature>
<keyword evidence="2" id="KW-1185">Reference proteome</keyword>
<reference evidence="3" key="1">
    <citation type="submission" date="2020-01" db="EMBL/GenBank/DDBJ databases">
        <authorList>
            <consortium name="DOE Joint Genome Institute"/>
            <person name="Haridas S."/>
            <person name="Albert R."/>
            <person name="Binder M."/>
            <person name="Bloem J."/>
            <person name="Labutti K."/>
            <person name="Salamov A."/>
            <person name="Andreopoulos B."/>
            <person name="Baker S.E."/>
            <person name="Barry K."/>
            <person name="Bills G."/>
            <person name="Bluhm B.H."/>
            <person name="Cannon C."/>
            <person name="Castanera R."/>
            <person name="Culley D.E."/>
            <person name="Daum C."/>
            <person name="Ezra D."/>
            <person name="Gonzalez J.B."/>
            <person name="Henrissat B."/>
            <person name="Kuo A."/>
            <person name="Liang C."/>
            <person name="Lipzen A."/>
            <person name="Lutzoni F."/>
            <person name="Magnuson J."/>
            <person name="Mondo S."/>
            <person name="Nolan M."/>
            <person name="Ohm R."/>
            <person name="Pangilinan J."/>
            <person name="Park H.-J."/>
            <person name="Ramirez L."/>
            <person name="Alfaro M."/>
            <person name="Sun H."/>
            <person name="Tritt A."/>
            <person name="Yoshinaga Y."/>
            <person name="Zwiers L.-H."/>
            <person name="Turgeon B.G."/>
            <person name="Goodwin S.B."/>
            <person name="Spatafora J.W."/>
            <person name="Crous P.W."/>
            <person name="Grigoriev I.V."/>
        </authorList>
    </citation>
    <scope>NUCLEOTIDE SEQUENCE</scope>
    <source>
        <strain evidence="3">CBS 342.82</strain>
    </source>
</reference>
<feature type="region of interest" description="Disordered" evidence="1">
    <location>
        <begin position="1"/>
        <end position="66"/>
    </location>
</feature>
<evidence type="ECO:0008006" key="4">
    <source>
        <dbReference type="Google" id="ProtNLM"/>
    </source>
</evidence>
<reference evidence="3" key="3">
    <citation type="submission" date="2025-08" db="UniProtKB">
        <authorList>
            <consortium name="RefSeq"/>
        </authorList>
    </citation>
    <scope>IDENTIFICATION</scope>
    <source>
        <strain evidence="3">CBS 342.82</strain>
    </source>
</reference>
<dbReference type="Proteomes" id="UP000504637">
    <property type="component" value="Unplaced"/>
</dbReference>
<gene>
    <name evidence="3" type="ORF">K489DRAFT_73562</name>
</gene>
<dbReference type="InterPro" id="IPR032710">
    <property type="entry name" value="NTF2-like_dom_sf"/>
</dbReference>
<evidence type="ECO:0000256" key="1">
    <source>
        <dbReference type="SAM" id="MobiDB-lite"/>
    </source>
</evidence>
<dbReference type="OrthoDB" id="3940331at2759"/>
<dbReference type="RefSeq" id="XP_033456116.1">
    <property type="nucleotide sequence ID" value="XM_033608879.1"/>
</dbReference>
<protein>
    <recommendedName>
        <fullName evidence="4">SnoaL-like domain-containing protein</fullName>
    </recommendedName>
</protein>
<feature type="compositionally biased region" description="Polar residues" evidence="1">
    <location>
        <begin position="36"/>
        <end position="45"/>
    </location>
</feature>
<evidence type="ECO:0000313" key="3">
    <source>
        <dbReference type="RefSeq" id="XP_033456116.1"/>
    </source>
</evidence>
<dbReference type="AlphaFoldDB" id="A0A6J3LTH1"/>
<evidence type="ECO:0000313" key="2">
    <source>
        <dbReference type="Proteomes" id="UP000504637"/>
    </source>
</evidence>
<name>A0A6J3LTH1_9PEZI</name>
<dbReference type="SUPFAM" id="SSF54427">
    <property type="entry name" value="NTF2-like"/>
    <property type="match status" value="1"/>
</dbReference>
<accession>A0A6J3LTH1</accession>
<organism evidence="3">
    <name type="scientific">Dissoconium aciculare CBS 342.82</name>
    <dbReference type="NCBI Taxonomy" id="1314786"/>
    <lineage>
        <taxon>Eukaryota</taxon>
        <taxon>Fungi</taxon>
        <taxon>Dikarya</taxon>
        <taxon>Ascomycota</taxon>
        <taxon>Pezizomycotina</taxon>
        <taxon>Dothideomycetes</taxon>
        <taxon>Dothideomycetidae</taxon>
        <taxon>Mycosphaerellales</taxon>
        <taxon>Dissoconiaceae</taxon>
        <taxon>Dissoconium</taxon>
    </lineage>
</organism>
<proteinExistence type="predicted"/>
<sequence>MPEYDTQEMMIPTSPIMQFSPPNSDPCPASEENPRATPSTSQCSDATPMLVDDEGAEDEEDEDPFFFDGSLAPNTHHHPMTLSGGGGSSSLDILSPKPWVSRQDRAKVSPDAALLESLSRRLIECFCTQDWENPLLSLATPNFSAYIDHAEARVRSFDEHVEFHKMLHLAHPEYVYEVDNVSADVDDEKGLASVWALLTVTGYPAHIRRESLTVLSWRRRKGKWRCYKQLGIRGVNWFDS</sequence>
<dbReference type="Gene3D" id="3.10.450.50">
    <property type="match status" value="1"/>
</dbReference>
<dbReference type="GeneID" id="54366680"/>